<dbReference type="GO" id="GO:0051537">
    <property type="term" value="F:2 iron, 2 sulfur cluster binding"/>
    <property type="evidence" value="ECO:0007669"/>
    <property type="project" value="UniProtKB-KW"/>
</dbReference>
<dbReference type="Pfam" id="PF00355">
    <property type="entry name" value="Rieske"/>
    <property type="match status" value="1"/>
</dbReference>
<evidence type="ECO:0000256" key="2">
    <source>
        <dbReference type="ARBA" id="ARBA00022723"/>
    </source>
</evidence>
<dbReference type="InterPro" id="IPR017941">
    <property type="entry name" value="Rieske_2Fe-2S"/>
</dbReference>
<dbReference type="NCBIfam" id="TIGR01409">
    <property type="entry name" value="TAT_signal_seq"/>
    <property type="match status" value="1"/>
</dbReference>
<sequence length="206" mass="22574">MIVDNNKRQPEQSKSDKKESAQEHRKCMMSRRNFLMYSGATVGAASVMSVTLFPGTAQAKQTQARVVGYPRKLLGKLSELKLNDPLYFNYPDDGPNSQGLLVRMGVPAGGGLGPKQDVVGFSLMCTHQGGPLNGQYKVVDEHRVLGQCPFHLSTFDMRRHGIIVSGQAYESLPQVLLELDGDEIYAVGIMGLLFGRTDNVIAMQEA</sequence>
<dbReference type="OrthoDB" id="311718at2"/>
<keyword evidence="3" id="KW-0732">Signal</keyword>
<dbReference type="RefSeq" id="WP_102524989.1">
    <property type="nucleotide sequence ID" value="NZ_LT960612.1"/>
</dbReference>
<keyword evidence="4" id="KW-0408">Iron</keyword>
<keyword evidence="7" id="KW-1133">Transmembrane helix</keyword>
<dbReference type="PROSITE" id="PS51296">
    <property type="entry name" value="RIESKE"/>
    <property type="match status" value="1"/>
</dbReference>
<evidence type="ECO:0000313" key="10">
    <source>
        <dbReference type="Proteomes" id="UP000235828"/>
    </source>
</evidence>
<dbReference type="InterPro" id="IPR019546">
    <property type="entry name" value="TAT_signal_bac_arc"/>
</dbReference>
<feature type="region of interest" description="Disordered" evidence="6">
    <location>
        <begin position="1"/>
        <end position="25"/>
    </location>
</feature>
<evidence type="ECO:0000256" key="4">
    <source>
        <dbReference type="ARBA" id="ARBA00023004"/>
    </source>
</evidence>
<keyword evidence="10" id="KW-1185">Reference proteome</keyword>
<protein>
    <submittedName>
        <fullName evidence="9">Arsenite-oxidase small subunit</fullName>
    </submittedName>
</protein>
<evidence type="ECO:0000256" key="7">
    <source>
        <dbReference type="SAM" id="Phobius"/>
    </source>
</evidence>
<keyword evidence="2" id="KW-0479">Metal-binding</keyword>
<evidence type="ECO:0000256" key="1">
    <source>
        <dbReference type="ARBA" id="ARBA00022714"/>
    </source>
</evidence>
<dbReference type="KEGG" id="vta:B1225"/>
<keyword evidence="1" id="KW-0001">2Fe-2S</keyword>
<evidence type="ECO:0000313" key="9">
    <source>
        <dbReference type="EMBL" id="SON52836.1"/>
    </source>
</evidence>
<evidence type="ECO:0000256" key="3">
    <source>
        <dbReference type="ARBA" id="ARBA00022729"/>
    </source>
</evidence>
<dbReference type="GO" id="GO:0046872">
    <property type="term" value="F:metal ion binding"/>
    <property type="evidence" value="ECO:0007669"/>
    <property type="project" value="UniProtKB-KW"/>
</dbReference>
<dbReference type="AlphaFoldDB" id="A0A2N8ZLR8"/>
<dbReference type="PROSITE" id="PS51318">
    <property type="entry name" value="TAT"/>
    <property type="match status" value="1"/>
</dbReference>
<dbReference type="Gene3D" id="2.102.10.10">
    <property type="entry name" value="Rieske [2Fe-2S] iron-sulphur domain"/>
    <property type="match status" value="1"/>
</dbReference>
<accession>A0A2N8ZLR8</accession>
<dbReference type="Proteomes" id="UP000235828">
    <property type="component" value="Chromosome B"/>
</dbReference>
<keyword evidence="7" id="KW-0812">Transmembrane</keyword>
<evidence type="ECO:0000259" key="8">
    <source>
        <dbReference type="PROSITE" id="PS51296"/>
    </source>
</evidence>
<proteinExistence type="predicted"/>
<name>A0A2N8ZLR8_9VIBR</name>
<dbReference type="InterPro" id="IPR014067">
    <property type="entry name" value="AioB/IdrB_ssu"/>
</dbReference>
<reference evidence="9 10" key="1">
    <citation type="submission" date="2017-10" db="EMBL/GenBank/DDBJ databases">
        <authorList>
            <person name="Banno H."/>
            <person name="Chua N.-H."/>
        </authorList>
    </citation>
    <scope>NUCLEOTIDE SEQUENCE [LARGE SCALE GENOMIC DNA]</scope>
    <source>
        <strain evidence="9">Vibrio tapetis CECT4600</strain>
    </source>
</reference>
<dbReference type="SUPFAM" id="SSF50022">
    <property type="entry name" value="ISP domain"/>
    <property type="match status" value="1"/>
</dbReference>
<dbReference type="InterPro" id="IPR006311">
    <property type="entry name" value="TAT_signal"/>
</dbReference>
<gene>
    <name evidence="9" type="ORF">VTAP4600_B1225</name>
</gene>
<evidence type="ECO:0000256" key="6">
    <source>
        <dbReference type="SAM" id="MobiDB-lite"/>
    </source>
</evidence>
<feature type="transmembrane region" description="Helical" evidence="7">
    <location>
        <begin position="34"/>
        <end position="53"/>
    </location>
</feature>
<feature type="domain" description="Rieske" evidence="8">
    <location>
        <begin position="86"/>
        <end position="186"/>
    </location>
</feature>
<dbReference type="EMBL" id="LT960612">
    <property type="protein sequence ID" value="SON52836.1"/>
    <property type="molecule type" value="Genomic_DNA"/>
</dbReference>
<keyword evidence="7" id="KW-0472">Membrane</keyword>
<dbReference type="InterPro" id="IPR036922">
    <property type="entry name" value="Rieske_2Fe-2S_sf"/>
</dbReference>
<dbReference type="NCBIfam" id="TIGR02694">
    <property type="entry name" value="arsenite_ox_S"/>
    <property type="match status" value="1"/>
</dbReference>
<keyword evidence="5" id="KW-0411">Iron-sulfur</keyword>
<evidence type="ECO:0000256" key="5">
    <source>
        <dbReference type="ARBA" id="ARBA00023014"/>
    </source>
</evidence>
<organism evidence="9 10">
    <name type="scientific">Vibrio tapetis subsp. tapetis</name>
    <dbReference type="NCBI Taxonomy" id="1671868"/>
    <lineage>
        <taxon>Bacteria</taxon>
        <taxon>Pseudomonadati</taxon>
        <taxon>Pseudomonadota</taxon>
        <taxon>Gammaproteobacteria</taxon>
        <taxon>Vibrionales</taxon>
        <taxon>Vibrionaceae</taxon>
        <taxon>Vibrio</taxon>
    </lineage>
</organism>